<proteinExistence type="inferred from homology"/>
<dbReference type="SUPFAM" id="SSF55811">
    <property type="entry name" value="Nudix"/>
    <property type="match status" value="1"/>
</dbReference>
<keyword evidence="7" id="KW-1185">Reference proteome</keyword>
<keyword evidence="3 4" id="KW-0378">Hydrolase</keyword>
<evidence type="ECO:0000313" key="7">
    <source>
        <dbReference type="Proteomes" id="UP000734823"/>
    </source>
</evidence>
<organism evidence="6 7">
    <name type="scientific">Actinokineospora xionganensis</name>
    <dbReference type="NCBI Taxonomy" id="2684470"/>
    <lineage>
        <taxon>Bacteria</taxon>
        <taxon>Bacillati</taxon>
        <taxon>Actinomycetota</taxon>
        <taxon>Actinomycetes</taxon>
        <taxon>Pseudonocardiales</taxon>
        <taxon>Pseudonocardiaceae</taxon>
        <taxon>Actinokineospora</taxon>
    </lineage>
</organism>
<dbReference type="GO" id="GO:0016787">
    <property type="term" value="F:hydrolase activity"/>
    <property type="evidence" value="ECO:0007669"/>
    <property type="project" value="UniProtKB-KW"/>
</dbReference>
<evidence type="ECO:0000256" key="1">
    <source>
        <dbReference type="ARBA" id="ARBA00001946"/>
    </source>
</evidence>
<dbReference type="CDD" id="cd03424">
    <property type="entry name" value="NUDIX_ADPRase_Nudt5_UGPPase_Nudt14"/>
    <property type="match status" value="1"/>
</dbReference>
<dbReference type="EMBL" id="JABVED010000009">
    <property type="protein sequence ID" value="MBC6448912.1"/>
    <property type="molecule type" value="Genomic_DNA"/>
</dbReference>
<evidence type="ECO:0000313" key="6">
    <source>
        <dbReference type="EMBL" id="MBC6448912.1"/>
    </source>
</evidence>
<dbReference type="PANTHER" id="PTHR11839">
    <property type="entry name" value="UDP/ADP-SUGAR PYROPHOSPHATASE"/>
    <property type="match status" value="1"/>
</dbReference>
<dbReference type="RefSeq" id="WP_187221389.1">
    <property type="nucleotide sequence ID" value="NZ_JABVED010000009.1"/>
</dbReference>
<dbReference type="PRINTS" id="PR00502">
    <property type="entry name" value="NUDIXFAMILY"/>
</dbReference>
<evidence type="ECO:0000259" key="5">
    <source>
        <dbReference type="PROSITE" id="PS51462"/>
    </source>
</evidence>
<dbReference type="InterPro" id="IPR015797">
    <property type="entry name" value="NUDIX_hydrolase-like_dom_sf"/>
</dbReference>
<dbReference type="Pfam" id="PF00293">
    <property type="entry name" value="NUDIX"/>
    <property type="match status" value="1"/>
</dbReference>
<dbReference type="PANTHER" id="PTHR11839:SF18">
    <property type="entry name" value="NUDIX HYDROLASE DOMAIN-CONTAINING PROTEIN"/>
    <property type="match status" value="1"/>
</dbReference>
<reference evidence="6 7" key="1">
    <citation type="submission" date="2020-06" db="EMBL/GenBank/DDBJ databases">
        <title>Actinokineospora xiongansis sp. nov., isolated from soil of Baiyangdian.</title>
        <authorList>
            <person name="Zhang X."/>
        </authorList>
    </citation>
    <scope>NUCLEOTIDE SEQUENCE [LARGE SCALE GENOMIC DNA]</scope>
    <source>
        <strain evidence="6 7">HBU206404</strain>
    </source>
</reference>
<dbReference type="InterPro" id="IPR020476">
    <property type="entry name" value="Nudix_hydrolase"/>
</dbReference>
<comment type="similarity">
    <text evidence="2 4">Belongs to the Nudix hydrolase family.</text>
</comment>
<dbReference type="InterPro" id="IPR000086">
    <property type="entry name" value="NUDIX_hydrolase_dom"/>
</dbReference>
<sequence>MPEDPARWTVHGTRRVFASEWVNVDLDDVEIPGHQRFEHHVIRFPRVSVGAVVIDGDRVLLLWRHRFTTDTWGWEIPAGWADDGEDALEAARREVLEETGYQADTVTPLIVYSPMTGISDQRFQVFLASDVQRVGIPDAAEASRVEWVPIADLRSLIASEQIGDGPSLTALSSYLVLR</sequence>
<evidence type="ECO:0000256" key="2">
    <source>
        <dbReference type="ARBA" id="ARBA00005582"/>
    </source>
</evidence>
<dbReference type="Gene3D" id="3.90.79.10">
    <property type="entry name" value="Nucleoside Triphosphate Pyrophosphohydrolase"/>
    <property type="match status" value="1"/>
</dbReference>
<dbReference type="PROSITE" id="PS51462">
    <property type="entry name" value="NUDIX"/>
    <property type="match status" value="1"/>
</dbReference>
<comment type="caution">
    <text evidence="6">The sequence shown here is derived from an EMBL/GenBank/DDBJ whole genome shotgun (WGS) entry which is preliminary data.</text>
</comment>
<evidence type="ECO:0000256" key="3">
    <source>
        <dbReference type="ARBA" id="ARBA00022801"/>
    </source>
</evidence>
<comment type="cofactor">
    <cofactor evidence="1">
        <name>Mg(2+)</name>
        <dbReference type="ChEBI" id="CHEBI:18420"/>
    </cofactor>
</comment>
<gene>
    <name evidence="6" type="ORF">GPZ80_17215</name>
</gene>
<dbReference type="PROSITE" id="PS00893">
    <property type="entry name" value="NUDIX_BOX"/>
    <property type="match status" value="1"/>
</dbReference>
<accession>A0ABR7L9C7</accession>
<dbReference type="Proteomes" id="UP000734823">
    <property type="component" value="Unassembled WGS sequence"/>
</dbReference>
<evidence type="ECO:0000256" key="4">
    <source>
        <dbReference type="RuleBase" id="RU003476"/>
    </source>
</evidence>
<dbReference type="InterPro" id="IPR020084">
    <property type="entry name" value="NUDIX_hydrolase_CS"/>
</dbReference>
<feature type="domain" description="Nudix hydrolase" evidence="5">
    <location>
        <begin position="44"/>
        <end position="170"/>
    </location>
</feature>
<protein>
    <submittedName>
        <fullName evidence="6">NUDIX hydrolase</fullName>
    </submittedName>
</protein>
<name>A0ABR7L9C7_9PSEU</name>